<feature type="transmembrane region" description="Helical" evidence="8">
    <location>
        <begin position="281"/>
        <end position="303"/>
    </location>
</feature>
<proteinExistence type="inferred from homology"/>
<accession>A0ABY8U9T7</accession>
<dbReference type="SUPFAM" id="SSF103481">
    <property type="entry name" value="Multidrug resistance efflux transporter EmrE"/>
    <property type="match status" value="2"/>
</dbReference>
<feature type="transmembrane region" description="Helical" evidence="8">
    <location>
        <begin position="183"/>
        <end position="200"/>
    </location>
</feature>
<comment type="subcellular location">
    <subcellularLocation>
        <location evidence="1">Membrane</location>
        <topology evidence="1">Multi-pass membrane protein</topology>
    </subcellularLocation>
</comment>
<keyword evidence="6 8" id="KW-0472">Membrane</keyword>
<evidence type="ECO:0000313" key="9">
    <source>
        <dbReference type="EMBL" id="WIA18208.1"/>
    </source>
</evidence>
<keyword evidence="3" id="KW-0813">Transport</keyword>
<feature type="transmembrane region" description="Helical" evidence="8">
    <location>
        <begin position="254"/>
        <end position="274"/>
    </location>
</feature>
<evidence type="ECO:0000256" key="1">
    <source>
        <dbReference type="ARBA" id="ARBA00004141"/>
    </source>
</evidence>
<dbReference type="InterPro" id="IPR037185">
    <property type="entry name" value="EmrE-like"/>
</dbReference>
<feature type="region of interest" description="Disordered" evidence="7">
    <location>
        <begin position="331"/>
        <end position="385"/>
    </location>
</feature>
<name>A0ABY8U9T7_TETOB</name>
<feature type="transmembrane region" description="Helical" evidence="8">
    <location>
        <begin position="21"/>
        <end position="42"/>
    </location>
</feature>
<organism evidence="9 10">
    <name type="scientific">Tetradesmus obliquus</name>
    <name type="common">Green alga</name>
    <name type="synonym">Acutodesmus obliquus</name>
    <dbReference type="NCBI Taxonomy" id="3088"/>
    <lineage>
        <taxon>Eukaryota</taxon>
        <taxon>Viridiplantae</taxon>
        <taxon>Chlorophyta</taxon>
        <taxon>core chlorophytes</taxon>
        <taxon>Chlorophyceae</taxon>
        <taxon>CS clade</taxon>
        <taxon>Sphaeropleales</taxon>
        <taxon>Scenedesmaceae</taxon>
        <taxon>Tetradesmus</taxon>
    </lineage>
</organism>
<sequence length="385" mass="41065">MSKAVGKTGDAQNGAPLFGSNILHLAFCVVGVVGSLLLYGVLQERIMTIPYGVGENAEVFKYSLFLVFCNRAVAATIAAITLVIKGKTDELKPVAPILSYASVSLSNVVATTCQYEALKHVTFAVQTLGKCAKMFPVMIWGYFILKKRYTMRDLALAVCITGGCFIFFMTGNTTSRIAQDKNSSMFGVMLMMGYLSADGYTSTFQQKMFKGYQMTSYNQVLYVSLCSLALSSFGLITSGQLSATLAFVARHPDALSAMILLSCASSCGSLFISYTIKSFGALVFAIIMTTRQFLSILLSSLFFGSPLTGGQWAGTGVVVAALYYQSATKGDGHAKEKDAKPEPAPKNAAGRVSLSGVGTTNSTSGDHARDEETAAVQPLLVGQQR</sequence>
<feature type="transmembrane region" description="Helical" evidence="8">
    <location>
        <begin position="220"/>
        <end position="248"/>
    </location>
</feature>
<feature type="transmembrane region" description="Helical" evidence="8">
    <location>
        <begin position="62"/>
        <end position="84"/>
    </location>
</feature>
<dbReference type="PANTHER" id="PTHR10778">
    <property type="entry name" value="SOLUTE CARRIER FAMILY 35 MEMBER B"/>
    <property type="match status" value="1"/>
</dbReference>
<gene>
    <name evidence="9" type="ORF">OEZ85_009680</name>
</gene>
<dbReference type="Proteomes" id="UP001244341">
    <property type="component" value="Chromosome 9b"/>
</dbReference>
<dbReference type="InterPro" id="IPR013657">
    <property type="entry name" value="SCL35B1-4/HUT1"/>
</dbReference>
<feature type="compositionally biased region" description="Polar residues" evidence="7">
    <location>
        <begin position="356"/>
        <end position="365"/>
    </location>
</feature>
<evidence type="ECO:0000313" key="10">
    <source>
        <dbReference type="Proteomes" id="UP001244341"/>
    </source>
</evidence>
<evidence type="ECO:0008006" key="11">
    <source>
        <dbReference type="Google" id="ProtNLM"/>
    </source>
</evidence>
<dbReference type="EMBL" id="CP126216">
    <property type="protein sequence ID" value="WIA18208.1"/>
    <property type="molecule type" value="Genomic_DNA"/>
</dbReference>
<keyword evidence="5 8" id="KW-1133">Transmembrane helix</keyword>
<evidence type="ECO:0000256" key="7">
    <source>
        <dbReference type="SAM" id="MobiDB-lite"/>
    </source>
</evidence>
<evidence type="ECO:0000256" key="2">
    <source>
        <dbReference type="ARBA" id="ARBA00008349"/>
    </source>
</evidence>
<protein>
    <recommendedName>
        <fullName evidence="11">Sugar phosphate transporter domain-containing protein</fullName>
    </recommendedName>
</protein>
<keyword evidence="4 8" id="KW-0812">Transmembrane</keyword>
<dbReference type="PANTHER" id="PTHR10778:SF13">
    <property type="entry name" value="ADENOSINE 3'-PHOSPHO 5'-PHOSPHOSULFATE TRANSPORTER 1"/>
    <property type="match status" value="1"/>
</dbReference>
<evidence type="ECO:0000256" key="3">
    <source>
        <dbReference type="ARBA" id="ARBA00022448"/>
    </source>
</evidence>
<feature type="transmembrane region" description="Helical" evidence="8">
    <location>
        <begin position="309"/>
        <end position="327"/>
    </location>
</feature>
<evidence type="ECO:0000256" key="4">
    <source>
        <dbReference type="ARBA" id="ARBA00022692"/>
    </source>
</evidence>
<feature type="compositionally biased region" description="Basic and acidic residues" evidence="7">
    <location>
        <begin position="331"/>
        <end position="343"/>
    </location>
</feature>
<reference evidence="9 10" key="1">
    <citation type="submission" date="2023-05" db="EMBL/GenBank/DDBJ databases">
        <title>A 100% complete, gapless, phased diploid assembly of the Scenedesmus obliquus UTEX 3031 genome.</title>
        <authorList>
            <person name="Biondi T.C."/>
            <person name="Hanschen E.R."/>
            <person name="Kwon T."/>
            <person name="Eng W."/>
            <person name="Kruse C.P.S."/>
            <person name="Koehler S.I."/>
            <person name="Kunde Y."/>
            <person name="Gleasner C.D."/>
            <person name="You Mak K.T."/>
            <person name="Polle J."/>
            <person name="Hovde B.T."/>
            <person name="Starkenburg S.R."/>
        </authorList>
    </citation>
    <scope>NUCLEOTIDE SEQUENCE [LARGE SCALE GENOMIC DNA]</scope>
    <source>
        <strain evidence="9 10">DOE0152z</strain>
    </source>
</reference>
<keyword evidence="10" id="KW-1185">Reference proteome</keyword>
<comment type="similarity">
    <text evidence="2">Belongs to the nucleotide-sugar transporter family. UDP-galactose:UMP antiporter (TC 2.A.7.11) subfamily.</text>
</comment>
<feature type="transmembrane region" description="Helical" evidence="8">
    <location>
        <begin position="154"/>
        <end position="171"/>
    </location>
</feature>
<evidence type="ECO:0000256" key="5">
    <source>
        <dbReference type="ARBA" id="ARBA00022989"/>
    </source>
</evidence>
<dbReference type="Pfam" id="PF08449">
    <property type="entry name" value="UAA"/>
    <property type="match status" value="1"/>
</dbReference>
<evidence type="ECO:0000256" key="6">
    <source>
        <dbReference type="ARBA" id="ARBA00023136"/>
    </source>
</evidence>
<evidence type="ECO:0000256" key="8">
    <source>
        <dbReference type="SAM" id="Phobius"/>
    </source>
</evidence>